<dbReference type="Proteomes" id="UP000249754">
    <property type="component" value="Unassembled WGS sequence"/>
</dbReference>
<protein>
    <submittedName>
        <fullName evidence="3">Transposase</fullName>
    </submittedName>
</protein>
<dbReference type="InterPro" id="IPR004291">
    <property type="entry name" value="Transposase_IS66_central"/>
</dbReference>
<name>A0A327RT25_9SPHI</name>
<evidence type="ECO:0000313" key="3">
    <source>
        <dbReference type="EMBL" id="RAJ19188.1"/>
    </source>
</evidence>
<dbReference type="OrthoDB" id="151215at2"/>
<dbReference type="InterPro" id="IPR052344">
    <property type="entry name" value="Transposase-related"/>
</dbReference>
<dbReference type="Pfam" id="PF03050">
    <property type="entry name" value="DDE_Tnp_IS66"/>
    <property type="match status" value="1"/>
</dbReference>
<feature type="domain" description="Transposase IS66 central" evidence="2">
    <location>
        <begin position="185"/>
        <end position="448"/>
    </location>
</feature>
<dbReference type="PANTHER" id="PTHR33678:SF2">
    <property type="match status" value="1"/>
</dbReference>
<reference evidence="3 4" key="1">
    <citation type="submission" date="2018-06" db="EMBL/GenBank/DDBJ databases">
        <title>Genomic Encyclopedia of Archaeal and Bacterial Type Strains, Phase II (KMG-II): from individual species to whole genera.</title>
        <authorList>
            <person name="Goeker M."/>
        </authorList>
    </citation>
    <scope>NUCLEOTIDE SEQUENCE [LARGE SCALE GENOMIC DNA]</scope>
    <source>
        <strain evidence="3 4">DSM 14825</strain>
    </source>
</reference>
<dbReference type="NCBIfam" id="NF033517">
    <property type="entry name" value="transpos_IS66"/>
    <property type="match status" value="1"/>
</dbReference>
<dbReference type="RefSeq" id="WP_111636561.1">
    <property type="nucleotide sequence ID" value="NZ_QLLR01000072.1"/>
</dbReference>
<sequence>MMDNNDFLKLVELLERESSARIASESARAAENTAFQQMISNQNATIKQLNETIGALLEEIRLLKGPKKNSGNSSIAPSKDENRPQRTSSLRKSSGKSSGGQKGHEGSTLTMSTSPDYIVDHSPGFCNCCGLDLDTQQAELTSCRQIVDIPVIKPLYTEHRIFRKTCLCGYQTTGTFPSGVNAPISYGPQTTSLIAYLHTRQYVPLARISEFFNSVYGMPISQGTVCGILDRFAEKALPAFELIKNAVSNANVIGADETGMKENGKLNWFWTWQSALATYIIASANRGIATVEVHFPTGFPKAILVHDCWPSHLNTAAAGHQICTAHLLRELKFFEQKYQSIWATQFSQMLCAALELKKSIQAHQYQGPINARAELEMILHTLINQKIEPHYVEVRTFQKRINKYRNYLFTFLYHQDVPPDNNTSEQAIRNVKVKQKVSGMFKSNKGAQNYAIIRSITDTCIKNAQCVLNAFCTIAVS</sequence>
<dbReference type="EMBL" id="QLLR01000072">
    <property type="protein sequence ID" value="RAJ19188.1"/>
    <property type="molecule type" value="Genomic_DNA"/>
</dbReference>
<accession>A0A327RT25</accession>
<comment type="caution">
    <text evidence="3">The sequence shown here is derived from an EMBL/GenBank/DDBJ whole genome shotgun (WGS) entry which is preliminary data.</text>
</comment>
<evidence type="ECO:0000313" key="4">
    <source>
        <dbReference type="Proteomes" id="UP000249754"/>
    </source>
</evidence>
<dbReference type="AlphaFoldDB" id="A0A327RT25"/>
<feature type="region of interest" description="Disordered" evidence="1">
    <location>
        <begin position="67"/>
        <end position="114"/>
    </location>
</feature>
<proteinExistence type="predicted"/>
<evidence type="ECO:0000256" key="1">
    <source>
        <dbReference type="SAM" id="MobiDB-lite"/>
    </source>
</evidence>
<evidence type="ECO:0000259" key="2">
    <source>
        <dbReference type="Pfam" id="PF03050"/>
    </source>
</evidence>
<gene>
    <name evidence="3" type="ORF">LY11_05309</name>
</gene>
<dbReference type="PANTHER" id="PTHR33678">
    <property type="entry name" value="BLL1576 PROTEIN"/>
    <property type="match status" value="1"/>
</dbReference>
<organism evidence="3 4">
    <name type="scientific">Pedobacter cryoconitis</name>
    <dbReference type="NCBI Taxonomy" id="188932"/>
    <lineage>
        <taxon>Bacteria</taxon>
        <taxon>Pseudomonadati</taxon>
        <taxon>Bacteroidota</taxon>
        <taxon>Sphingobacteriia</taxon>
        <taxon>Sphingobacteriales</taxon>
        <taxon>Sphingobacteriaceae</taxon>
        <taxon>Pedobacter</taxon>
    </lineage>
</organism>